<keyword evidence="6" id="KW-1185">Reference proteome</keyword>
<sequence length="227" mass="24861">MKPYIVCHMLCSIDGRIQAEHWPQAAKGFPQYERTGEVEKADAWFCGRITMQQHFTVAAPVLAPGGKTVQRIDYVATTAADSFAVAVDAHGKLGWDSPEIDGDHVITVLTEQVPDAYLAYLQEQGVSYIFGGKQDINFSTVLEKLNKLFNIQKIKLVGGGKINGALHAEGLIDAYSVLYYPIADGTDSPTLLDTDLNAARLPAVALKLTHLEQLEDGIVWAKYDVVK</sequence>
<comment type="pathway">
    <text evidence="1">Cofactor biosynthesis; riboflavin biosynthesis.</text>
</comment>
<evidence type="ECO:0000256" key="1">
    <source>
        <dbReference type="ARBA" id="ARBA00005104"/>
    </source>
</evidence>
<dbReference type="SUPFAM" id="SSF53597">
    <property type="entry name" value="Dihydrofolate reductase-like"/>
    <property type="match status" value="1"/>
</dbReference>
<dbReference type="InterPro" id="IPR024072">
    <property type="entry name" value="DHFR-like_dom_sf"/>
</dbReference>
<dbReference type="STRING" id="573321.SAMN04488505_101754"/>
<evidence type="ECO:0000313" key="5">
    <source>
        <dbReference type="EMBL" id="SEK71480.1"/>
    </source>
</evidence>
<evidence type="ECO:0000313" key="6">
    <source>
        <dbReference type="Proteomes" id="UP000198984"/>
    </source>
</evidence>
<keyword evidence="3" id="KW-0560">Oxidoreductase</keyword>
<name>A0A1H7JBY0_9BACT</name>
<dbReference type="InterPro" id="IPR002734">
    <property type="entry name" value="RibDG_C"/>
</dbReference>
<gene>
    <name evidence="5" type="ORF">SAMN04488505_101754</name>
</gene>
<reference evidence="5 6" key="1">
    <citation type="submission" date="2016-10" db="EMBL/GenBank/DDBJ databases">
        <authorList>
            <person name="de Groot N.N."/>
        </authorList>
    </citation>
    <scope>NUCLEOTIDE SEQUENCE [LARGE SCALE GENOMIC DNA]</scope>
    <source>
        <strain evidence="5 6">DSM 21039</strain>
    </source>
</reference>
<dbReference type="PANTHER" id="PTHR38011">
    <property type="entry name" value="DIHYDROFOLATE REDUCTASE FAMILY PROTEIN (AFU_ORTHOLOGUE AFUA_8G06820)"/>
    <property type="match status" value="1"/>
</dbReference>
<dbReference type="GO" id="GO:0008703">
    <property type="term" value="F:5-amino-6-(5-phosphoribosylamino)uracil reductase activity"/>
    <property type="evidence" value="ECO:0007669"/>
    <property type="project" value="InterPro"/>
</dbReference>
<dbReference type="EMBL" id="FOBB01000001">
    <property type="protein sequence ID" value="SEK71480.1"/>
    <property type="molecule type" value="Genomic_DNA"/>
</dbReference>
<dbReference type="Pfam" id="PF01872">
    <property type="entry name" value="RibD_C"/>
    <property type="match status" value="1"/>
</dbReference>
<evidence type="ECO:0000256" key="2">
    <source>
        <dbReference type="ARBA" id="ARBA00022857"/>
    </source>
</evidence>
<dbReference type="RefSeq" id="WP_089906788.1">
    <property type="nucleotide sequence ID" value="NZ_FOBB01000001.1"/>
</dbReference>
<evidence type="ECO:0000259" key="4">
    <source>
        <dbReference type="Pfam" id="PF01872"/>
    </source>
</evidence>
<dbReference type="Proteomes" id="UP000198984">
    <property type="component" value="Unassembled WGS sequence"/>
</dbReference>
<accession>A0A1H7JBY0</accession>
<dbReference type="InterPro" id="IPR050765">
    <property type="entry name" value="Riboflavin_Biosynth_HTPR"/>
</dbReference>
<keyword evidence="2" id="KW-0521">NADP</keyword>
<protein>
    <submittedName>
        <fullName evidence="5">Pyrimidine reductase, riboflavin biosynthesis</fullName>
    </submittedName>
</protein>
<dbReference type="GO" id="GO:0009231">
    <property type="term" value="P:riboflavin biosynthetic process"/>
    <property type="evidence" value="ECO:0007669"/>
    <property type="project" value="InterPro"/>
</dbReference>
<feature type="domain" description="Bacterial bifunctional deaminase-reductase C-terminal" evidence="4">
    <location>
        <begin position="3"/>
        <end position="219"/>
    </location>
</feature>
<organism evidence="5 6">
    <name type="scientific">Chitinophaga rupis</name>
    <dbReference type="NCBI Taxonomy" id="573321"/>
    <lineage>
        <taxon>Bacteria</taxon>
        <taxon>Pseudomonadati</taxon>
        <taxon>Bacteroidota</taxon>
        <taxon>Chitinophagia</taxon>
        <taxon>Chitinophagales</taxon>
        <taxon>Chitinophagaceae</taxon>
        <taxon>Chitinophaga</taxon>
    </lineage>
</organism>
<dbReference type="AlphaFoldDB" id="A0A1H7JBY0"/>
<dbReference type="Gene3D" id="3.40.430.10">
    <property type="entry name" value="Dihydrofolate Reductase, subunit A"/>
    <property type="match status" value="1"/>
</dbReference>
<dbReference type="OrthoDB" id="9800865at2"/>
<evidence type="ECO:0000256" key="3">
    <source>
        <dbReference type="ARBA" id="ARBA00023002"/>
    </source>
</evidence>
<proteinExistence type="predicted"/>
<dbReference type="PANTHER" id="PTHR38011:SF7">
    <property type="entry name" value="2,5-DIAMINO-6-RIBOSYLAMINO-4(3H)-PYRIMIDINONE 5'-PHOSPHATE REDUCTASE"/>
    <property type="match status" value="1"/>
</dbReference>